<keyword evidence="4" id="KW-1185">Reference proteome</keyword>
<dbReference type="EMBL" id="FOSG01000016">
    <property type="protein sequence ID" value="SFL28500.1"/>
    <property type="molecule type" value="Genomic_DNA"/>
</dbReference>
<sequence>MDVGSATTLLAAAVGVVGTLLSALLTQRAADRGRQREQERAERTWERRSGTQELRSCYVAFNTATRRYLAALTDQLHALGRDEDPRPVRQRLTEARDRHREVYAEAQLRVPERVLELTGALSRELGAVYGMLRRLDDGVPRAGDCAAAAQERIDALWRGLREARREMRTDLGVFRSSGGESAGSRHRTPGGSA</sequence>
<keyword evidence="2" id="KW-1133">Transmembrane helix</keyword>
<feature type="compositionally biased region" description="Basic residues" evidence="1">
    <location>
        <begin position="184"/>
        <end position="193"/>
    </location>
</feature>
<dbReference type="AlphaFoldDB" id="A0A1I4GG68"/>
<accession>A0A1I4GG68</accession>
<evidence type="ECO:0000313" key="4">
    <source>
        <dbReference type="Proteomes" id="UP000198928"/>
    </source>
</evidence>
<proteinExistence type="predicted"/>
<feature type="transmembrane region" description="Helical" evidence="2">
    <location>
        <begin position="6"/>
        <end position="26"/>
    </location>
</feature>
<organism evidence="3 4">
    <name type="scientific">Streptomyces pini</name>
    <dbReference type="NCBI Taxonomy" id="1520580"/>
    <lineage>
        <taxon>Bacteria</taxon>
        <taxon>Bacillati</taxon>
        <taxon>Actinomycetota</taxon>
        <taxon>Actinomycetes</taxon>
        <taxon>Kitasatosporales</taxon>
        <taxon>Streptomycetaceae</taxon>
        <taxon>Streptomyces</taxon>
    </lineage>
</organism>
<dbReference type="OrthoDB" id="4209305at2"/>
<protein>
    <submittedName>
        <fullName evidence="3">Uncharacterized protein</fullName>
    </submittedName>
</protein>
<gene>
    <name evidence="3" type="ORF">SAMN05192584_11619</name>
</gene>
<feature type="region of interest" description="Disordered" evidence="1">
    <location>
        <begin position="173"/>
        <end position="193"/>
    </location>
</feature>
<evidence type="ECO:0000256" key="1">
    <source>
        <dbReference type="SAM" id="MobiDB-lite"/>
    </source>
</evidence>
<dbReference type="Proteomes" id="UP000198928">
    <property type="component" value="Unassembled WGS sequence"/>
</dbReference>
<evidence type="ECO:0000313" key="3">
    <source>
        <dbReference type="EMBL" id="SFL28500.1"/>
    </source>
</evidence>
<keyword evidence="2" id="KW-0812">Transmembrane</keyword>
<evidence type="ECO:0000256" key="2">
    <source>
        <dbReference type="SAM" id="Phobius"/>
    </source>
</evidence>
<reference evidence="4" key="1">
    <citation type="submission" date="2016-10" db="EMBL/GenBank/DDBJ databases">
        <authorList>
            <person name="Varghese N."/>
            <person name="Submissions S."/>
        </authorList>
    </citation>
    <scope>NUCLEOTIDE SEQUENCE [LARGE SCALE GENOMIC DNA]</scope>
    <source>
        <strain evidence="4">PL19</strain>
    </source>
</reference>
<keyword evidence="2" id="KW-0472">Membrane</keyword>
<name>A0A1I4GG68_9ACTN</name>